<evidence type="ECO:0000256" key="1">
    <source>
        <dbReference type="ARBA" id="ARBA00023002"/>
    </source>
</evidence>
<sequence length="185" mass="21016">MSIAHPWLEETPWPTTLLSKQQLEAKIERISTLTNIGYMGTVRKDGSPIVSPVEFYAHHLALYIFPQPNSPKVKAIKRDPRISFAVANPMAGWACVMGAQFFGKGTLLDPGTPEWEEGMKVFKYPASNFEMGRDFDRLPPGQLLRIDPDRIVYTEHMLRKEGYAPRQIWHKDKDVQANQGKYAGT</sequence>
<dbReference type="RefSeq" id="WP_085757398.1">
    <property type="nucleotide sequence ID" value="NZ_CP019343.1"/>
</dbReference>
<evidence type="ECO:0000313" key="4">
    <source>
        <dbReference type="Proteomes" id="UP000193450"/>
    </source>
</evidence>
<protein>
    <recommendedName>
        <fullName evidence="2">Pyridoxamine 5'-phosphate oxidase N-terminal domain-containing protein</fullName>
    </recommendedName>
</protein>
<dbReference type="InterPro" id="IPR012349">
    <property type="entry name" value="Split_barrel_FMN-bd"/>
</dbReference>
<dbReference type="SUPFAM" id="SSF50475">
    <property type="entry name" value="FMN-binding split barrel"/>
    <property type="match status" value="1"/>
</dbReference>
<evidence type="ECO:0000313" key="3">
    <source>
        <dbReference type="EMBL" id="ARN73289.1"/>
    </source>
</evidence>
<dbReference type="STRING" id="716816.BST96_03705"/>
<keyword evidence="4" id="KW-1185">Reference proteome</keyword>
<dbReference type="PANTHER" id="PTHR35176:SF6">
    <property type="entry name" value="HEME OXYGENASE HI_0854-RELATED"/>
    <property type="match status" value="1"/>
</dbReference>
<dbReference type="PANTHER" id="PTHR35176">
    <property type="entry name" value="HEME OXYGENASE HI_0854-RELATED"/>
    <property type="match status" value="1"/>
</dbReference>
<dbReference type="EMBL" id="CP019343">
    <property type="protein sequence ID" value="ARN73289.1"/>
    <property type="molecule type" value="Genomic_DNA"/>
</dbReference>
<dbReference type="Proteomes" id="UP000193450">
    <property type="component" value="Chromosome"/>
</dbReference>
<dbReference type="AlphaFoldDB" id="A0A1X9NCN2"/>
<accession>A0A1X9NCN2</accession>
<name>A0A1X9NCN2_9GAMM</name>
<gene>
    <name evidence="3" type="ORF">BST96_03705</name>
</gene>
<dbReference type="GO" id="GO:0005829">
    <property type="term" value="C:cytosol"/>
    <property type="evidence" value="ECO:0007669"/>
    <property type="project" value="TreeGrafter"/>
</dbReference>
<reference evidence="3 4" key="1">
    <citation type="submission" date="2016-11" db="EMBL/GenBank/DDBJ databases">
        <title>Trade-off between light-utilization and light-protection in marine flavobacteria.</title>
        <authorList>
            <person name="Kumagai Y."/>
        </authorList>
    </citation>
    <scope>NUCLEOTIDE SEQUENCE [LARGE SCALE GENOMIC DNA]</scope>
    <source>
        <strain evidence="3 4">NBRC 107125</strain>
    </source>
</reference>
<dbReference type="OrthoDB" id="9794935at2"/>
<proteinExistence type="predicted"/>
<dbReference type="GO" id="GO:0070967">
    <property type="term" value="F:coenzyme F420 binding"/>
    <property type="evidence" value="ECO:0007669"/>
    <property type="project" value="TreeGrafter"/>
</dbReference>
<evidence type="ECO:0000259" key="2">
    <source>
        <dbReference type="Pfam" id="PF01243"/>
    </source>
</evidence>
<dbReference type="Pfam" id="PF01243">
    <property type="entry name" value="PNPOx_N"/>
    <property type="match status" value="1"/>
</dbReference>
<dbReference type="GO" id="GO:0016627">
    <property type="term" value="F:oxidoreductase activity, acting on the CH-CH group of donors"/>
    <property type="evidence" value="ECO:0007669"/>
    <property type="project" value="TreeGrafter"/>
</dbReference>
<dbReference type="InterPro" id="IPR052019">
    <property type="entry name" value="F420H2_bilvrd_red/Heme_oxyg"/>
</dbReference>
<dbReference type="Gene3D" id="2.30.110.10">
    <property type="entry name" value="Electron Transport, Fmn-binding Protein, Chain A"/>
    <property type="match status" value="1"/>
</dbReference>
<dbReference type="KEGG" id="osg:BST96_03705"/>
<dbReference type="InterPro" id="IPR011576">
    <property type="entry name" value="Pyridox_Oxase_N"/>
</dbReference>
<keyword evidence="1" id="KW-0560">Oxidoreductase</keyword>
<organism evidence="3 4">
    <name type="scientific">Oceanicoccus sagamiensis</name>
    <dbReference type="NCBI Taxonomy" id="716816"/>
    <lineage>
        <taxon>Bacteria</taxon>
        <taxon>Pseudomonadati</taxon>
        <taxon>Pseudomonadota</taxon>
        <taxon>Gammaproteobacteria</taxon>
        <taxon>Cellvibrionales</taxon>
        <taxon>Spongiibacteraceae</taxon>
        <taxon>Oceanicoccus</taxon>
    </lineage>
</organism>
<feature type="domain" description="Pyridoxamine 5'-phosphate oxidase N-terminal" evidence="2">
    <location>
        <begin position="25"/>
        <end position="153"/>
    </location>
</feature>